<feature type="compositionally biased region" description="Low complexity" evidence="8">
    <location>
        <begin position="159"/>
        <end position="171"/>
    </location>
</feature>
<gene>
    <name evidence="10" type="primary">ORF147054</name>
</gene>
<dbReference type="InterPro" id="IPR036236">
    <property type="entry name" value="Znf_C2H2_sf"/>
</dbReference>
<keyword evidence="5" id="KW-0862">Zinc</keyword>
<dbReference type="PANTHER" id="PTHR24394">
    <property type="entry name" value="ZINC FINGER PROTEIN"/>
    <property type="match status" value="1"/>
</dbReference>
<feature type="domain" description="C2H2-type" evidence="9">
    <location>
        <begin position="244"/>
        <end position="271"/>
    </location>
</feature>
<organism evidence="10">
    <name type="scientific">Arion vulgaris</name>
    <dbReference type="NCBI Taxonomy" id="1028688"/>
    <lineage>
        <taxon>Eukaryota</taxon>
        <taxon>Metazoa</taxon>
        <taxon>Spiralia</taxon>
        <taxon>Lophotrochozoa</taxon>
        <taxon>Mollusca</taxon>
        <taxon>Gastropoda</taxon>
        <taxon>Heterobranchia</taxon>
        <taxon>Euthyneura</taxon>
        <taxon>Panpulmonata</taxon>
        <taxon>Eupulmonata</taxon>
        <taxon>Stylommatophora</taxon>
        <taxon>Helicina</taxon>
        <taxon>Arionoidea</taxon>
        <taxon>Arionidae</taxon>
        <taxon>Arion</taxon>
    </lineage>
</organism>
<feature type="region of interest" description="Disordered" evidence="8">
    <location>
        <begin position="149"/>
        <end position="210"/>
    </location>
</feature>
<dbReference type="Gene3D" id="3.30.160.60">
    <property type="entry name" value="Classic Zinc Finger"/>
    <property type="match status" value="4"/>
</dbReference>
<dbReference type="SMART" id="SM00355">
    <property type="entry name" value="ZnF_C2H2"/>
    <property type="match status" value="4"/>
</dbReference>
<reference evidence="10" key="1">
    <citation type="submission" date="2014-12" db="EMBL/GenBank/DDBJ databases">
        <title>Insight into the proteome of Arion vulgaris.</title>
        <authorList>
            <person name="Aradska J."/>
            <person name="Bulat T."/>
            <person name="Smidak R."/>
            <person name="Sarate P."/>
            <person name="Gangsoo J."/>
            <person name="Sialana F."/>
            <person name="Bilban M."/>
            <person name="Lubec G."/>
        </authorList>
    </citation>
    <scope>NUCLEOTIDE SEQUENCE</scope>
    <source>
        <tissue evidence="10">Skin</tissue>
    </source>
</reference>
<feature type="non-terminal residue" evidence="10">
    <location>
        <position position="326"/>
    </location>
</feature>
<keyword evidence="2" id="KW-0479">Metal-binding</keyword>
<evidence type="ECO:0000256" key="4">
    <source>
        <dbReference type="ARBA" id="ARBA00022771"/>
    </source>
</evidence>
<evidence type="ECO:0000256" key="7">
    <source>
        <dbReference type="PROSITE-ProRule" id="PRU00042"/>
    </source>
</evidence>
<evidence type="ECO:0000256" key="2">
    <source>
        <dbReference type="ARBA" id="ARBA00022723"/>
    </source>
</evidence>
<sequence length="326" mass="36406">MDSNLEMDQEDARLEEESMTDTSRTNMQADDRQEKKQGHIQRKRLKSKYGRQEADLHVKKKKRMNKTVISEMSATSQLEVNCLSYCEKCNCEYEGDCPKHGPLIPSGTDELDCASSSSQDVVDKETTDNVDKIITRSGKVKQAALCVRDDDDQSGTDGSISCSHGNSSSPSQDVDSRESSPEPCEKTTKTSGNGTSKKTSRKGQSRKRRSTAEKLFRCDICNAEFSRSSHLNRHVRKHTGEKPYKCDICGAGFSESNTRERHKRRHSGLKPHKCDVCHASFGATGDLNKHKLIHTGEKPYKCSICGVGFTQNGGLSRHIRMHTGER</sequence>
<evidence type="ECO:0000259" key="9">
    <source>
        <dbReference type="PROSITE" id="PS50157"/>
    </source>
</evidence>
<accession>A0A0B7AZB0</accession>
<feature type="region of interest" description="Disordered" evidence="8">
    <location>
        <begin position="104"/>
        <end position="125"/>
    </location>
</feature>
<feature type="domain" description="C2H2-type" evidence="9">
    <location>
        <begin position="272"/>
        <end position="299"/>
    </location>
</feature>
<dbReference type="FunFam" id="3.30.160.60:FF:000072">
    <property type="entry name" value="zinc finger protein 143 isoform X1"/>
    <property type="match status" value="1"/>
</dbReference>
<dbReference type="PANTHER" id="PTHR24394:SF44">
    <property type="entry name" value="ZINC FINGER PROTEIN 271-LIKE"/>
    <property type="match status" value="1"/>
</dbReference>
<dbReference type="AlphaFoldDB" id="A0A0B7AZB0"/>
<keyword evidence="6" id="KW-0539">Nucleus</keyword>
<dbReference type="Pfam" id="PF00096">
    <property type="entry name" value="zf-C2H2"/>
    <property type="match status" value="3"/>
</dbReference>
<dbReference type="EMBL" id="HACG01038360">
    <property type="protein sequence ID" value="CEK85225.1"/>
    <property type="molecule type" value="Transcribed_RNA"/>
</dbReference>
<feature type="region of interest" description="Disordered" evidence="8">
    <location>
        <begin position="1"/>
        <end position="65"/>
    </location>
</feature>
<dbReference type="FunFam" id="3.30.160.60:FF:000624">
    <property type="entry name" value="zinc finger protein 697"/>
    <property type="match status" value="1"/>
</dbReference>
<feature type="domain" description="C2H2-type" evidence="9">
    <location>
        <begin position="216"/>
        <end position="243"/>
    </location>
</feature>
<dbReference type="FunFam" id="3.30.160.60:FF:002343">
    <property type="entry name" value="Zinc finger protein 33A"/>
    <property type="match status" value="1"/>
</dbReference>
<dbReference type="FunFam" id="3.30.160.60:FF:000744">
    <property type="entry name" value="zinc finger E-box-binding homeobox 1"/>
    <property type="match status" value="1"/>
</dbReference>
<comment type="subcellular location">
    <subcellularLocation>
        <location evidence="1">Nucleus</location>
    </subcellularLocation>
</comment>
<dbReference type="SUPFAM" id="SSF57667">
    <property type="entry name" value="beta-beta-alpha zinc fingers"/>
    <property type="match status" value="2"/>
</dbReference>
<dbReference type="PROSITE" id="PS00028">
    <property type="entry name" value="ZINC_FINGER_C2H2_1"/>
    <property type="match status" value="4"/>
</dbReference>
<evidence type="ECO:0000256" key="6">
    <source>
        <dbReference type="ARBA" id="ARBA00023242"/>
    </source>
</evidence>
<name>A0A0B7AZB0_9EUPU</name>
<keyword evidence="4 7" id="KW-0863">Zinc-finger</keyword>
<evidence type="ECO:0000256" key="3">
    <source>
        <dbReference type="ARBA" id="ARBA00022737"/>
    </source>
</evidence>
<dbReference type="GO" id="GO:0008270">
    <property type="term" value="F:zinc ion binding"/>
    <property type="evidence" value="ECO:0007669"/>
    <property type="project" value="UniProtKB-KW"/>
</dbReference>
<protein>
    <recommendedName>
        <fullName evidence="9">C2H2-type domain-containing protein</fullName>
    </recommendedName>
</protein>
<feature type="compositionally biased region" description="Basic residues" evidence="8">
    <location>
        <begin position="198"/>
        <end position="209"/>
    </location>
</feature>
<dbReference type="Pfam" id="PF13912">
    <property type="entry name" value="zf-C2H2_6"/>
    <property type="match status" value="1"/>
</dbReference>
<keyword evidence="3" id="KW-0677">Repeat</keyword>
<proteinExistence type="predicted"/>
<dbReference type="PROSITE" id="PS50157">
    <property type="entry name" value="ZINC_FINGER_C2H2_2"/>
    <property type="match status" value="4"/>
</dbReference>
<dbReference type="InterPro" id="IPR013087">
    <property type="entry name" value="Znf_C2H2_type"/>
</dbReference>
<dbReference type="GO" id="GO:0005634">
    <property type="term" value="C:nucleus"/>
    <property type="evidence" value="ECO:0007669"/>
    <property type="project" value="UniProtKB-SubCell"/>
</dbReference>
<evidence type="ECO:0000313" key="10">
    <source>
        <dbReference type="EMBL" id="CEK85225.1"/>
    </source>
</evidence>
<evidence type="ECO:0000256" key="5">
    <source>
        <dbReference type="ARBA" id="ARBA00022833"/>
    </source>
</evidence>
<evidence type="ECO:0000256" key="1">
    <source>
        <dbReference type="ARBA" id="ARBA00004123"/>
    </source>
</evidence>
<feature type="domain" description="C2H2-type" evidence="9">
    <location>
        <begin position="300"/>
        <end position="326"/>
    </location>
</feature>
<feature type="compositionally biased region" description="Basic and acidic residues" evidence="8">
    <location>
        <begin position="174"/>
        <end position="188"/>
    </location>
</feature>
<feature type="compositionally biased region" description="Basic residues" evidence="8">
    <location>
        <begin position="38"/>
        <end position="49"/>
    </location>
</feature>
<evidence type="ECO:0000256" key="8">
    <source>
        <dbReference type="SAM" id="MobiDB-lite"/>
    </source>
</evidence>
<dbReference type="GO" id="GO:0000981">
    <property type="term" value="F:DNA-binding transcription factor activity, RNA polymerase II-specific"/>
    <property type="evidence" value="ECO:0007669"/>
    <property type="project" value="TreeGrafter"/>
</dbReference>